<dbReference type="Gene3D" id="3.40.1260.10">
    <property type="entry name" value="DsrEFH-like"/>
    <property type="match status" value="1"/>
</dbReference>
<dbReference type="SUPFAM" id="SSF75169">
    <property type="entry name" value="DsrEFH-like"/>
    <property type="match status" value="1"/>
</dbReference>
<dbReference type="EMBL" id="JBHSGB010000005">
    <property type="protein sequence ID" value="MFC4654511.1"/>
    <property type="molecule type" value="Genomic_DNA"/>
</dbReference>
<accession>A0ABV9JJ80</accession>
<dbReference type="RefSeq" id="WP_377332451.1">
    <property type="nucleotide sequence ID" value="NZ_JBHSGB010000005.1"/>
</dbReference>
<reference evidence="2" key="1">
    <citation type="journal article" date="2019" name="Int. J. Syst. Evol. Microbiol.">
        <title>The Global Catalogue of Microorganisms (GCM) 10K type strain sequencing project: providing services to taxonomists for standard genome sequencing and annotation.</title>
        <authorList>
            <consortium name="The Broad Institute Genomics Platform"/>
            <consortium name="The Broad Institute Genome Sequencing Center for Infectious Disease"/>
            <person name="Wu L."/>
            <person name="Ma J."/>
        </authorList>
    </citation>
    <scope>NUCLEOTIDE SEQUENCE [LARGE SCALE GENOMIC DNA]</scope>
    <source>
        <strain evidence="2">DT28</strain>
    </source>
</reference>
<gene>
    <name evidence="1" type="ORF">ACFO3I_05680</name>
</gene>
<dbReference type="InterPro" id="IPR027396">
    <property type="entry name" value="DsrEFH-like"/>
</dbReference>
<dbReference type="InterPro" id="IPR003787">
    <property type="entry name" value="Sulphur_relay_DsrE/F-like"/>
</dbReference>
<evidence type="ECO:0000313" key="1">
    <source>
        <dbReference type="EMBL" id="MFC4654511.1"/>
    </source>
</evidence>
<dbReference type="PANTHER" id="PTHR34874">
    <property type="entry name" value="PROTEIN YCHN"/>
    <property type="match status" value="1"/>
</dbReference>
<comment type="caution">
    <text evidence="1">The sequence shown here is derived from an EMBL/GenBank/DDBJ whole genome shotgun (WGS) entry which is preliminary data.</text>
</comment>
<name>A0ABV9JJ80_9GAMM</name>
<protein>
    <submittedName>
        <fullName evidence="1">DsrE/DsrF/TusD sulfur relay family protein</fullName>
    </submittedName>
</protein>
<evidence type="ECO:0000313" key="2">
    <source>
        <dbReference type="Proteomes" id="UP001595962"/>
    </source>
</evidence>
<sequence length="114" mass="12162">MIAVLLQSAVLQGQGFASALSFIQQSAAQGQSIDSVFLYRDAVYAASSAIDLPSDEPDLAALLRDCCRQHQIPLLYCVTAAEKRGVCQIAAPCIAAGLAEFAMRLSQVNQLVQF</sequence>
<keyword evidence="2" id="KW-1185">Reference proteome</keyword>
<dbReference type="Proteomes" id="UP001595962">
    <property type="component" value="Unassembled WGS sequence"/>
</dbReference>
<dbReference type="Pfam" id="PF02635">
    <property type="entry name" value="DsrE"/>
    <property type="match status" value="1"/>
</dbReference>
<organism evidence="1 2">
    <name type="scientific">Rheinheimera marina</name>
    <dbReference type="NCBI Taxonomy" id="1774958"/>
    <lineage>
        <taxon>Bacteria</taxon>
        <taxon>Pseudomonadati</taxon>
        <taxon>Pseudomonadota</taxon>
        <taxon>Gammaproteobacteria</taxon>
        <taxon>Chromatiales</taxon>
        <taxon>Chromatiaceae</taxon>
        <taxon>Rheinheimera</taxon>
    </lineage>
</organism>
<proteinExistence type="predicted"/>
<dbReference type="PANTHER" id="PTHR34874:SF3">
    <property type="entry name" value="SULFURTRANSFERASE TUSD"/>
    <property type="match status" value="1"/>
</dbReference>